<accession>A0A816UGB9</accession>
<evidence type="ECO:0000256" key="1">
    <source>
        <dbReference type="SAM" id="Phobius"/>
    </source>
</evidence>
<keyword evidence="1" id="KW-0812">Transmembrane</keyword>
<reference evidence="2" key="1">
    <citation type="submission" date="2021-02" db="EMBL/GenBank/DDBJ databases">
        <authorList>
            <person name="Nowell W R."/>
        </authorList>
    </citation>
    <scope>NUCLEOTIDE SEQUENCE</scope>
</reference>
<evidence type="ECO:0000313" key="2">
    <source>
        <dbReference type="EMBL" id="CAF2108732.1"/>
    </source>
</evidence>
<dbReference type="Proteomes" id="UP000663856">
    <property type="component" value="Unassembled WGS sequence"/>
</dbReference>
<sequence>MGFSIESDDIRQSDPSSWGAMVSLILINVLVVLYFGMFALLIGFTDSIIQVFVLTTVSFYRKALCTFCFIIAAIHECGLFVTAYGSIVVSGFLDNQLARTSAVWCKLRYCLISSLCAASSVCGYLATIDQCLTTSQNVRFRHWSRPSPYGICYAYSLVTLNVETSVDRMIKENLMNNITYILCSLAYGGRFYLFMRRAVPSTSCYT</sequence>
<gene>
    <name evidence="2" type="ORF">WKI299_LOCUS21848</name>
</gene>
<proteinExistence type="predicted"/>
<evidence type="ECO:0000313" key="3">
    <source>
        <dbReference type="Proteomes" id="UP000663856"/>
    </source>
</evidence>
<dbReference type="EMBL" id="CAJNRF010009313">
    <property type="protein sequence ID" value="CAF2108732.1"/>
    <property type="molecule type" value="Genomic_DNA"/>
</dbReference>
<feature type="transmembrane region" description="Helical" evidence="1">
    <location>
        <begin position="20"/>
        <end position="42"/>
    </location>
</feature>
<name>A0A816UGB9_9BILA</name>
<dbReference type="AlphaFoldDB" id="A0A816UGB9"/>
<protein>
    <submittedName>
        <fullName evidence="2">Uncharacterized protein</fullName>
    </submittedName>
</protein>
<feature type="transmembrane region" description="Helical" evidence="1">
    <location>
        <begin position="63"/>
        <end position="87"/>
    </location>
</feature>
<feature type="transmembrane region" description="Helical" evidence="1">
    <location>
        <begin position="174"/>
        <end position="193"/>
    </location>
</feature>
<comment type="caution">
    <text evidence="2">The sequence shown here is derived from an EMBL/GenBank/DDBJ whole genome shotgun (WGS) entry which is preliminary data.</text>
</comment>
<keyword evidence="1" id="KW-0472">Membrane</keyword>
<keyword evidence="1" id="KW-1133">Transmembrane helix</keyword>
<organism evidence="2 3">
    <name type="scientific">Rotaria magnacalcarata</name>
    <dbReference type="NCBI Taxonomy" id="392030"/>
    <lineage>
        <taxon>Eukaryota</taxon>
        <taxon>Metazoa</taxon>
        <taxon>Spiralia</taxon>
        <taxon>Gnathifera</taxon>
        <taxon>Rotifera</taxon>
        <taxon>Eurotatoria</taxon>
        <taxon>Bdelloidea</taxon>
        <taxon>Philodinida</taxon>
        <taxon>Philodinidae</taxon>
        <taxon>Rotaria</taxon>
    </lineage>
</organism>